<keyword evidence="5" id="KW-0256">Endoplasmic reticulum</keyword>
<feature type="transmembrane region" description="Helical" evidence="9">
    <location>
        <begin position="104"/>
        <end position="123"/>
    </location>
</feature>
<dbReference type="GO" id="GO:0005789">
    <property type="term" value="C:endoplasmic reticulum membrane"/>
    <property type="evidence" value="ECO:0007669"/>
    <property type="project" value="UniProtKB-SubCell"/>
</dbReference>
<dbReference type="Proteomes" id="UP000276133">
    <property type="component" value="Unassembled WGS sequence"/>
</dbReference>
<dbReference type="PANTHER" id="PTHR23427">
    <property type="entry name" value="SURFEIT LOCUS PROTEIN"/>
    <property type="match status" value="1"/>
</dbReference>
<dbReference type="OrthoDB" id="7859621at2759"/>
<feature type="transmembrane region" description="Helical" evidence="9">
    <location>
        <begin position="75"/>
        <end position="97"/>
    </location>
</feature>
<evidence type="ECO:0000256" key="1">
    <source>
        <dbReference type="ARBA" id="ARBA00004477"/>
    </source>
</evidence>
<evidence type="ECO:0000256" key="8">
    <source>
        <dbReference type="ARBA" id="ARBA00023136"/>
    </source>
</evidence>
<dbReference type="EMBL" id="REGN01000219">
    <property type="protein sequence ID" value="RNA43491.1"/>
    <property type="molecule type" value="Genomic_DNA"/>
</dbReference>
<reference evidence="10 11" key="1">
    <citation type="journal article" date="2018" name="Sci. Rep.">
        <title>Genomic signatures of local adaptation to the degree of environmental predictability in rotifers.</title>
        <authorList>
            <person name="Franch-Gras L."/>
            <person name="Hahn C."/>
            <person name="Garcia-Roger E.M."/>
            <person name="Carmona M.J."/>
            <person name="Serra M."/>
            <person name="Gomez A."/>
        </authorList>
    </citation>
    <scope>NUCLEOTIDE SEQUENCE [LARGE SCALE GENOMIC DNA]</scope>
    <source>
        <strain evidence="10">HYR1</strain>
    </source>
</reference>
<comment type="similarity">
    <text evidence="2">Belongs to the SURF4 family.</text>
</comment>
<evidence type="ECO:0000256" key="3">
    <source>
        <dbReference type="ARBA" id="ARBA00022448"/>
    </source>
</evidence>
<comment type="subcellular location">
    <subcellularLocation>
        <location evidence="1">Endoplasmic reticulum membrane</location>
        <topology evidence="1">Multi-pass membrane protein</topology>
    </subcellularLocation>
</comment>
<comment type="caution">
    <text evidence="10">The sequence shown here is derived from an EMBL/GenBank/DDBJ whole genome shotgun (WGS) entry which is preliminary data.</text>
</comment>
<keyword evidence="6" id="KW-0653">Protein transport</keyword>
<protein>
    <submittedName>
        <fullName evidence="10">Surfeit locus 4-like protein</fullName>
    </submittedName>
</protein>
<dbReference type="GO" id="GO:0005793">
    <property type="term" value="C:endoplasmic reticulum-Golgi intermediate compartment"/>
    <property type="evidence" value="ECO:0007669"/>
    <property type="project" value="TreeGrafter"/>
</dbReference>
<evidence type="ECO:0000256" key="6">
    <source>
        <dbReference type="ARBA" id="ARBA00022927"/>
    </source>
</evidence>
<organism evidence="10 11">
    <name type="scientific">Brachionus plicatilis</name>
    <name type="common">Marine rotifer</name>
    <name type="synonym">Brachionus muelleri</name>
    <dbReference type="NCBI Taxonomy" id="10195"/>
    <lineage>
        <taxon>Eukaryota</taxon>
        <taxon>Metazoa</taxon>
        <taxon>Spiralia</taxon>
        <taxon>Gnathifera</taxon>
        <taxon>Rotifera</taxon>
        <taxon>Eurotatoria</taxon>
        <taxon>Monogononta</taxon>
        <taxon>Pseudotrocha</taxon>
        <taxon>Ploima</taxon>
        <taxon>Brachionidae</taxon>
        <taxon>Brachionus</taxon>
    </lineage>
</organism>
<feature type="transmembrane region" description="Helical" evidence="9">
    <location>
        <begin position="255"/>
        <end position="274"/>
    </location>
</feature>
<dbReference type="InterPro" id="IPR045214">
    <property type="entry name" value="Surf1/Surf4"/>
</dbReference>
<evidence type="ECO:0000256" key="4">
    <source>
        <dbReference type="ARBA" id="ARBA00022692"/>
    </source>
</evidence>
<keyword evidence="8 9" id="KW-0472">Membrane</keyword>
<evidence type="ECO:0000256" key="2">
    <source>
        <dbReference type="ARBA" id="ARBA00006945"/>
    </source>
</evidence>
<evidence type="ECO:0000313" key="11">
    <source>
        <dbReference type="Proteomes" id="UP000276133"/>
    </source>
</evidence>
<gene>
    <name evidence="10" type="ORF">BpHYR1_014042</name>
</gene>
<evidence type="ECO:0000256" key="9">
    <source>
        <dbReference type="SAM" id="Phobius"/>
    </source>
</evidence>
<name>A0A3M7T698_BRAPC</name>
<feature type="transmembrane region" description="Helical" evidence="9">
    <location>
        <begin position="218"/>
        <end position="235"/>
    </location>
</feature>
<keyword evidence="4 9" id="KW-0812">Transmembrane</keyword>
<dbReference type="InterPro" id="IPR002995">
    <property type="entry name" value="Surf4"/>
</dbReference>
<evidence type="ECO:0000256" key="7">
    <source>
        <dbReference type="ARBA" id="ARBA00022989"/>
    </source>
</evidence>
<dbReference type="STRING" id="10195.A0A3M7T698"/>
<dbReference type="PROSITE" id="PS01339">
    <property type="entry name" value="SURF4"/>
    <property type="match status" value="1"/>
</dbReference>
<keyword evidence="11" id="KW-1185">Reference proteome</keyword>
<dbReference type="Pfam" id="PF02077">
    <property type="entry name" value="SURF4"/>
    <property type="match status" value="1"/>
</dbReference>
<keyword evidence="7 9" id="KW-1133">Transmembrane helix</keyword>
<sequence>MINNDNDAACVFYRQQELINKAEDLVDTVLKYSKNYLPTIARLCLISTFLEDGVRMWFQWNEQREYISYSWSVPLFLGTLFVIFNLFGQLVPCVFILLRKQVNIAVYILFGIVCLQTVAYKILWDFRFLLRNFSLAGGLILLLVENKPDAKSLFAGVPTLGDNKPKNYMQFAGRILVIFMFLTLIRLDVSVLHIIVNIVGTALIILVAVGYKTRLSALTLVFILTILNFFANPFWTVDSNKPLHDFLKYDFFQTLSVIGGLLFVVALGPGGVSLDEHKKRW</sequence>
<feature type="transmembrane region" description="Helical" evidence="9">
    <location>
        <begin position="191"/>
        <end position="211"/>
    </location>
</feature>
<accession>A0A3M7T698</accession>
<keyword evidence="3" id="KW-0813">Transport</keyword>
<evidence type="ECO:0000256" key="5">
    <source>
        <dbReference type="ARBA" id="ARBA00022824"/>
    </source>
</evidence>
<dbReference type="GO" id="GO:0007030">
    <property type="term" value="P:Golgi organization"/>
    <property type="evidence" value="ECO:0007669"/>
    <property type="project" value="TreeGrafter"/>
</dbReference>
<dbReference type="PANTHER" id="PTHR23427:SF1">
    <property type="entry name" value="SURFEIT LOCUS PROTEIN 4"/>
    <property type="match status" value="1"/>
</dbReference>
<proteinExistence type="inferred from homology"/>
<dbReference type="AlphaFoldDB" id="A0A3M7T698"/>
<evidence type="ECO:0000313" key="10">
    <source>
        <dbReference type="EMBL" id="RNA43491.1"/>
    </source>
</evidence>
<dbReference type="GO" id="GO:0015031">
    <property type="term" value="P:protein transport"/>
    <property type="evidence" value="ECO:0007669"/>
    <property type="project" value="UniProtKB-KW"/>
</dbReference>